<evidence type="ECO:0000313" key="2">
    <source>
        <dbReference type="Proteomes" id="UP000887575"/>
    </source>
</evidence>
<dbReference type="Proteomes" id="UP000887575">
    <property type="component" value="Unassembled WGS sequence"/>
</dbReference>
<reference evidence="3" key="1">
    <citation type="submission" date="2024-02" db="UniProtKB">
        <authorList>
            <consortium name="WormBaseParasite"/>
        </authorList>
    </citation>
    <scope>IDENTIFICATION</scope>
</reference>
<feature type="signal peptide" evidence="1">
    <location>
        <begin position="1"/>
        <end position="20"/>
    </location>
</feature>
<dbReference type="AlphaFoldDB" id="A0AAF3J4C8"/>
<feature type="chain" id="PRO_5042130439" evidence="1">
    <location>
        <begin position="21"/>
        <end position="132"/>
    </location>
</feature>
<name>A0AAF3J4C8_9BILA</name>
<keyword evidence="2" id="KW-1185">Reference proteome</keyword>
<proteinExistence type="predicted"/>
<accession>A0AAF3J4C8</accession>
<evidence type="ECO:0000256" key="1">
    <source>
        <dbReference type="SAM" id="SignalP"/>
    </source>
</evidence>
<sequence>MERFIYLSAFILLSISSVKAGCSECKKSDPPGVEGFNKDKTGKKLIVELHEECFYAVERPEHKASLKRRNPVGVFEALREKFPRFADRYMMEAGLFIRDLAKAVELRGEAKSLWKRTVTWHADEKLVCKMAF</sequence>
<evidence type="ECO:0000313" key="3">
    <source>
        <dbReference type="WBParaSite" id="MBELARI_LOCUS15392"/>
    </source>
</evidence>
<keyword evidence="1" id="KW-0732">Signal</keyword>
<organism evidence="2 3">
    <name type="scientific">Mesorhabditis belari</name>
    <dbReference type="NCBI Taxonomy" id="2138241"/>
    <lineage>
        <taxon>Eukaryota</taxon>
        <taxon>Metazoa</taxon>
        <taxon>Ecdysozoa</taxon>
        <taxon>Nematoda</taxon>
        <taxon>Chromadorea</taxon>
        <taxon>Rhabditida</taxon>
        <taxon>Rhabditina</taxon>
        <taxon>Rhabditomorpha</taxon>
        <taxon>Rhabditoidea</taxon>
        <taxon>Rhabditidae</taxon>
        <taxon>Mesorhabditinae</taxon>
        <taxon>Mesorhabditis</taxon>
    </lineage>
</organism>
<protein>
    <submittedName>
        <fullName evidence="3">Uncharacterized protein</fullName>
    </submittedName>
</protein>
<dbReference type="WBParaSite" id="MBELARI_LOCUS15392">
    <property type="protein sequence ID" value="MBELARI_LOCUS15392"/>
    <property type="gene ID" value="MBELARI_LOCUS15392"/>
</dbReference>